<feature type="chain" id="PRO_5019244907" evidence="2">
    <location>
        <begin position="28"/>
        <end position="351"/>
    </location>
</feature>
<reference evidence="5 6" key="1">
    <citation type="submission" date="2018-11" db="EMBL/GenBank/DDBJ databases">
        <title>Draft genome sequence of Cellulomonas takizawaensis strain TKZ-21.</title>
        <authorList>
            <person name="Yamamura H."/>
            <person name="Hayashi T."/>
            <person name="Hamada M."/>
            <person name="Serisawa Y."/>
            <person name="Matsuyama K."/>
            <person name="Nakagawa Y."/>
            <person name="Otoguro M."/>
            <person name="Yanagida F."/>
            <person name="Hayakawa M."/>
        </authorList>
    </citation>
    <scope>NUCLEOTIDE SEQUENCE [LARGE SCALE GENOMIC DNA]</scope>
    <source>
        <strain evidence="5 6">TKZ-21</strain>
    </source>
</reference>
<evidence type="ECO:0000313" key="6">
    <source>
        <dbReference type="Proteomes" id="UP000288246"/>
    </source>
</evidence>
<dbReference type="EMBL" id="BHYL01000067">
    <property type="protein sequence ID" value="GCD19430.1"/>
    <property type="molecule type" value="Genomic_DNA"/>
</dbReference>
<sequence>MSLTSGTRGRRRTLVALLGAALLAATAACEPLDATSPAAGSVEDDEGLHADAAAGLAAPESAPTTDTTATLDAARGQSALVALGLLEVKGRAPKTGYDRDLFAYRGVDLDGNGCDTRNDVLRRDLTAVTLKPGTQDCVVLSGTLADPYSGTSIPFVRGESTSADVQIDHVVALSDAWQKGAQRLDDAARQRLGNDPLNLLAVSGPLNTQKGDGDAATWLPPNTAYRCAYVARQVAVKYAYGLWVTAAERDAIAGVLASCPDEPLPAGSTLPPERVAPAPVDPAPVDPAPVPAPAPGGGVPANPGNAVNCGDFATWSEAQAWFETYLPHFGDVAELDGDDNGVACERLPGAP</sequence>
<organism evidence="5 6">
    <name type="scientific">Cellulomonas algicola</name>
    <dbReference type="NCBI Taxonomy" id="2071633"/>
    <lineage>
        <taxon>Bacteria</taxon>
        <taxon>Bacillati</taxon>
        <taxon>Actinomycetota</taxon>
        <taxon>Actinomycetes</taxon>
        <taxon>Micrococcales</taxon>
        <taxon>Cellulomonadaceae</taxon>
        <taxon>Cellulomonas</taxon>
    </lineage>
</organism>
<keyword evidence="6" id="KW-1185">Reference proteome</keyword>
<proteinExistence type="predicted"/>
<dbReference type="Proteomes" id="UP000288246">
    <property type="component" value="Unassembled WGS sequence"/>
</dbReference>
<dbReference type="InterPro" id="IPR011089">
    <property type="entry name" value="GmrSD_C"/>
</dbReference>
<accession>A0A401UY19</accession>
<feature type="domain" description="GmrSD restriction endonucleases C-terminal" evidence="4">
    <location>
        <begin position="115"/>
        <end position="254"/>
    </location>
</feature>
<gene>
    <name evidence="5" type="ORF">CTKZ_09920</name>
</gene>
<comment type="caution">
    <text evidence="5">The sequence shown here is derived from an EMBL/GenBank/DDBJ whole genome shotgun (WGS) entry which is preliminary data.</text>
</comment>
<keyword evidence="2" id="KW-0732">Signal</keyword>
<evidence type="ECO:0000256" key="2">
    <source>
        <dbReference type="SAM" id="SignalP"/>
    </source>
</evidence>
<name>A0A401UY19_9CELL</name>
<dbReference type="InterPro" id="IPR008613">
    <property type="entry name" value="Excalibur_Ca-bd_domain"/>
</dbReference>
<dbReference type="PANTHER" id="PTHR24094">
    <property type="entry name" value="SECRETED PROTEIN"/>
    <property type="match status" value="1"/>
</dbReference>
<evidence type="ECO:0000259" key="4">
    <source>
        <dbReference type="Pfam" id="PF07510"/>
    </source>
</evidence>
<evidence type="ECO:0000256" key="1">
    <source>
        <dbReference type="SAM" id="MobiDB-lite"/>
    </source>
</evidence>
<dbReference type="RefSeq" id="WP_235843353.1">
    <property type="nucleotide sequence ID" value="NZ_BHYL01000067.1"/>
</dbReference>
<evidence type="ECO:0000259" key="3">
    <source>
        <dbReference type="Pfam" id="PF05901"/>
    </source>
</evidence>
<protein>
    <submittedName>
        <fullName evidence="5">Calcium-binding protein</fullName>
    </submittedName>
</protein>
<feature type="compositionally biased region" description="Pro residues" evidence="1">
    <location>
        <begin position="279"/>
        <end position="294"/>
    </location>
</feature>
<feature type="domain" description="Excalibur calcium-binding" evidence="3">
    <location>
        <begin position="308"/>
        <end position="345"/>
    </location>
</feature>
<dbReference type="PANTHER" id="PTHR24094:SF15">
    <property type="entry name" value="AMP-DEPENDENT SYNTHETASE_LIGASE DOMAIN-CONTAINING PROTEIN-RELATED"/>
    <property type="match status" value="1"/>
</dbReference>
<feature type="signal peptide" evidence="2">
    <location>
        <begin position="1"/>
        <end position="27"/>
    </location>
</feature>
<evidence type="ECO:0000313" key="5">
    <source>
        <dbReference type="EMBL" id="GCD19430.1"/>
    </source>
</evidence>
<dbReference type="AlphaFoldDB" id="A0A401UY19"/>
<feature type="region of interest" description="Disordered" evidence="1">
    <location>
        <begin position="264"/>
        <end position="299"/>
    </location>
</feature>
<dbReference type="Pfam" id="PF05901">
    <property type="entry name" value="Excalibur"/>
    <property type="match status" value="1"/>
</dbReference>
<dbReference type="Pfam" id="PF07510">
    <property type="entry name" value="GmrSD_C"/>
    <property type="match status" value="1"/>
</dbReference>